<evidence type="ECO:0000313" key="2">
    <source>
        <dbReference type="Proteomes" id="UP000229385"/>
    </source>
</evidence>
<name>A0A2M7XDK7_9BACT</name>
<organism evidence="1 2">
    <name type="scientific">Candidatus Uhrbacteria bacterium CG_4_9_14_3_um_filter_50_9</name>
    <dbReference type="NCBI Taxonomy" id="1975035"/>
    <lineage>
        <taxon>Bacteria</taxon>
        <taxon>Candidatus Uhriibacteriota</taxon>
    </lineage>
</organism>
<dbReference type="EMBL" id="PFWU01000014">
    <property type="protein sequence ID" value="PJA45967.1"/>
    <property type="molecule type" value="Genomic_DNA"/>
</dbReference>
<dbReference type="AlphaFoldDB" id="A0A2M7XDK7"/>
<gene>
    <name evidence="1" type="ORF">CO174_01215</name>
</gene>
<sequence>SGVVKATSHEARMIQLERALNGSPQGEDIRRILVAFKVASSVWKTDSDLVLGVEDTLTQELDLIHTALEETINESPNYLRAYLELALSKQAEGRYFDRNAFQEAIDTLEKAIEQNPQHPDPHWALASILIELGRADEAVVLTKKILDQEPSILKSQLMYMTALLYAGEREQAEAVAEVILTTEGLRPSTAERVQNLLDADLIANAAYILLTFH</sequence>
<protein>
    <submittedName>
        <fullName evidence="1">Uncharacterized protein</fullName>
    </submittedName>
</protein>
<dbReference type="InterPro" id="IPR011990">
    <property type="entry name" value="TPR-like_helical_dom_sf"/>
</dbReference>
<evidence type="ECO:0000313" key="1">
    <source>
        <dbReference type="EMBL" id="PJA45967.1"/>
    </source>
</evidence>
<comment type="caution">
    <text evidence="1">The sequence shown here is derived from an EMBL/GenBank/DDBJ whole genome shotgun (WGS) entry which is preliminary data.</text>
</comment>
<reference evidence="2" key="1">
    <citation type="submission" date="2017-09" db="EMBL/GenBank/DDBJ databases">
        <title>Depth-based differentiation of microbial function through sediment-hosted aquifers and enrichment of novel symbionts in the deep terrestrial subsurface.</title>
        <authorList>
            <person name="Probst A.J."/>
            <person name="Ladd B."/>
            <person name="Jarett J.K."/>
            <person name="Geller-Mcgrath D.E."/>
            <person name="Sieber C.M.K."/>
            <person name="Emerson J.B."/>
            <person name="Anantharaman K."/>
            <person name="Thomas B.C."/>
            <person name="Malmstrom R."/>
            <person name="Stieglmeier M."/>
            <person name="Klingl A."/>
            <person name="Woyke T."/>
            <person name="Ryan C.M."/>
            <person name="Banfield J.F."/>
        </authorList>
    </citation>
    <scope>NUCLEOTIDE SEQUENCE [LARGE SCALE GENOMIC DNA]</scope>
</reference>
<accession>A0A2M7XDK7</accession>
<proteinExistence type="predicted"/>
<dbReference type="SUPFAM" id="SSF48452">
    <property type="entry name" value="TPR-like"/>
    <property type="match status" value="1"/>
</dbReference>
<dbReference type="Proteomes" id="UP000229385">
    <property type="component" value="Unassembled WGS sequence"/>
</dbReference>
<dbReference type="Gene3D" id="1.25.40.10">
    <property type="entry name" value="Tetratricopeptide repeat domain"/>
    <property type="match status" value="1"/>
</dbReference>
<dbReference type="Pfam" id="PF14559">
    <property type="entry name" value="TPR_19"/>
    <property type="match status" value="1"/>
</dbReference>
<feature type="non-terminal residue" evidence="1">
    <location>
        <position position="1"/>
    </location>
</feature>